<evidence type="ECO:0000256" key="2">
    <source>
        <dbReference type="ARBA" id="ARBA00023295"/>
    </source>
</evidence>
<evidence type="ECO:0000256" key="3">
    <source>
        <dbReference type="RuleBase" id="RU361153"/>
    </source>
</evidence>
<feature type="chain" id="PRO_5003188580" description="Glycoside hydrolase family 5 domain-containing protein" evidence="4">
    <location>
        <begin position="27"/>
        <end position="377"/>
    </location>
</feature>
<dbReference type="AlphaFoldDB" id="E4U5R1"/>
<dbReference type="GO" id="GO:0004553">
    <property type="term" value="F:hydrolase activity, hydrolyzing O-glycosyl compounds"/>
    <property type="evidence" value="ECO:0007669"/>
    <property type="project" value="InterPro"/>
</dbReference>
<dbReference type="eggNOG" id="COG2730">
    <property type="taxonomic scope" value="Bacteria"/>
</dbReference>
<dbReference type="Proteomes" id="UP000008722">
    <property type="component" value="Chromosome"/>
</dbReference>
<dbReference type="PANTHER" id="PTHR12631:SF10">
    <property type="entry name" value="BETA-XYLOSIDASE-LIKE PROTEIN-RELATED"/>
    <property type="match status" value="1"/>
</dbReference>
<dbReference type="InterPro" id="IPR051923">
    <property type="entry name" value="Glycosyl_Hydrolase_39"/>
</dbReference>
<comment type="similarity">
    <text evidence="3">Belongs to the glycosyl hydrolase 5 (cellulase A) family.</text>
</comment>
<evidence type="ECO:0000313" key="7">
    <source>
        <dbReference type="Proteomes" id="UP000008722"/>
    </source>
</evidence>
<dbReference type="GO" id="GO:0000272">
    <property type="term" value="P:polysaccharide catabolic process"/>
    <property type="evidence" value="ECO:0007669"/>
    <property type="project" value="InterPro"/>
</dbReference>
<organism evidence="6 7">
    <name type="scientific">Oceanithermus profundus (strain DSM 14977 / NBRC 100410 / VKM B-2274 / 506)</name>
    <dbReference type="NCBI Taxonomy" id="670487"/>
    <lineage>
        <taxon>Bacteria</taxon>
        <taxon>Thermotogati</taxon>
        <taxon>Deinococcota</taxon>
        <taxon>Deinococci</taxon>
        <taxon>Thermales</taxon>
        <taxon>Thermaceae</taxon>
        <taxon>Oceanithermus</taxon>
    </lineage>
</organism>
<evidence type="ECO:0000256" key="4">
    <source>
        <dbReference type="SAM" id="SignalP"/>
    </source>
</evidence>
<sequence length="377" mass="40967" precursor="true">MGPMNQKGRWGHLVLVALALHGCAVAKGPAGPALLLGVHAAETRTAAGYAAKLDRAAALGLGAVRVPVDWAQLEPDEAGVFDPAYLEELKRRVADAHARGLGVVILFAQSPAWASGRPEDPAYPPAPEHRADYARALVRLADELQAAGPVRAWEVWNEPNSTEFWPAYAGRERAGSFVLVPLEAAAEYAALLREAYAAMKRAHPQAVVLGGSLAAADVAYLEALWRAFGADVPMDALALHPYTRPDERKGPHRGYAQYPDQCNEEIDDLSPPWCFERGLELVRDFLRSKGFDRPLWLTEFGVSSADAWGDAGSEAEQAKHLEIALSILDRRAGPDDLNVAAAIWYRLDDEGEDLFGLYREDGTLKPAGERLRERAGP</sequence>
<name>E4U5R1_OCEP5</name>
<evidence type="ECO:0000256" key="1">
    <source>
        <dbReference type="ARBA" id="ARBA00022801"/>
    </source>
</evidence>
<keyword evidence="2 3" id="KW-0326">Glycosidase</keyword>
<keyword evidence="1 3" id="KW-0378">Hydrolase</keyword>
<dbReference type="Gene3D" id="3.20.20.80">
    <property type="entry name" value="Glycosidases"/>
    <property type="match status" value="1"/>
</dbReference>
<gene>
    <name evidence="6" type="ordered locus">Ocepr_0156</name>
</gene>
<feature type="domain" description="Glycoside hydrolase family 5" evidence="5">
    <location>
        <begin position="51"/>
        <end position="317"/>
    </location>
</feature>
<dbReference type="InterPro" id="IPR001547">
    <property type="entry name" value="Glyco_hydro_5"/>
</dbReference>
<proteinExistence type="inferred from homology"/>
<evidence type="ECO:0000259" key="5">
    <source>
        <dbReference type="Pfam" id="PF00150"/>
    </source>
</evidence>
<keyword evidence="4" id="KW-0732">Signal</keyword>
<dbReference type="Pfam" id="PF00150">
    <property type="entry name" value="Cellulase"/>
    <property type="match status" value="1"/>
</dbReference>
<dbReference type="EMBL" id="CP002361">
    <property type="protein sequence ID" value="ADR35619.1"/>
    <property type="molecule type" value="Genomic_DNA"/>
</dbReference>
<dbReference type="SUPFAM" id="SSF51445">
    <property type="entry name" value="(Trans)glycosidases"/>
    <property type="match status" value="1"/>
</dbReference>
<feature type="signal peptide" evidence="4">
    <location>
        <begin position="1"/>
        <end position="26"/>
    </location>
</feature>
<evidence type="ECO:0000313" key="6">
    <source>
        <dbReference type="EMBL" id="ADR35619.1"/>
    </source>
</evidence>
<keyword evidence="7" id="KW-1185">Reference proteome</keyword>
<reference evidence="7" key="1">
    <citation type="submission" date="2010-11" db="EMBL/GenBank/DDBJ databases">
        <title>The complete sequence of chromosome of Oceanithermus profundus DSM 14977.</title>
        <authorList>
            <consortium name="US DOE Joint Genome Institute (JGI-PGF)"/>
            <person name="Lucas S."/>
            <person name="Copeland A."/>
            <person name="Lapidus A."/>
            <person name="Bruce D."/>
            <person name="Goodwin L."/>
            <person name="Pitluck S."/>
            <person name="Kyrpides N."/>
            <person name="Mavromatis K."/>
            <person name="Pagani I."/>
            <person name="Ivanova N."/>
            <person name="Zhang X."/>
            <person name="Brettin T."/>
            <person name="Detter J.C."/>
            <person name="Tapia R."/>
            <person name="Han C."/>
            <person name="Land M."/>
            <person name="Hauser L."/>
            <person name="Markowitz V."/>
            <person name="Cheng J.-F."/>
            <person name="Hugenholtz P."/>
            <person name="Woyke T."/>
            <person name="Wu D."/>
            <person name="Tindall B."/>
            <person name="Faehnrich R."/>
            <person name="Brambilla E."/>
            <person name="Klenk H.-P."/>
            <person name="Eisen J.A."/>
        </authorList>
    </citation>
    <scope>NUCLEOTIDE SEQUENCE [LARGE SCALE GENOMIC DNA]</scope>
    <source>
        <strain evidence="7">DSM 14977 / NBRC 100410 / VKM B-2274 / 506</strain>
    </source>
</reference>
<accession>E4U5R1</accession>
<protein>
    <recommendedName>
        <fullName evidence="5">Glycoside hydrolase family 5 domain-containing protein</fullName>
    </recommendedName>
</protein>
<dbReference type="HOGENOM" id="CLU_041401_2_1_0"/>
<dbReference type="OrthoDB" id="5179605at2"/>
<dbReference type="KEGG" id="opr:Ocepr_0156"/>
<dbReference type="PANTHER" id="PTHR12631">
    <property type="entry name" value="ALPHA-L-IDURONIDASE"/>
    <property type="match status" value="1"/>
</dbReference>
<reference evidence="6 7" key="2">
    <citation type="journal article" date="2011" name="Stand. Genomic Sci.">
        <title>Complete genome sequence of Oceanithermus profundus type strain (506).</title>
        <authorList>
            <person name="Pati A."/>
            <person name="Zhang X."/>
            <person name="Lapidus A."/>
            <person name="Nolan M."/>
            <person name="Lucas S."/>
            <person name="Del Rio T.G."/>
            <person name="Tice H."/>
            <person name="Cheng J.F."/>
            <person name="Tapia R."/>
            <person name="Han C."/>
            <person name="Goodwin L."/>
            <person name="Pitluck S."/>
            <person name="Liolios K."/>
            <person name="Pagani I."/>
            <person name="Ivanova N."/>
            <person name="Mavromatis K."/>
            <person name="Chen A."/>
            <person name="Palaniappan K."/>
            <person name="Hauser L."/>
            <person name="Jeffries C.D."/>
            <person name="Brambilla E.M."/>
            <person name="Rohl A."/>
            <person name="Mwirichia R."/>
            <person name="Rohde M."/>
            <person name="Tindall B.J."/>
            <person name="Sikorski J."/>
            <person name="Wirth R."/>
            <person name="Goker M."/>
            <person name="Woyke T."/>
            <person name="Detter J.C."/>
            <person name="Bristow J."/>
            <person name="Eisen J.A."/>
            <person name="Markowitz V."/>
            <person name="Hugenholtz P."/>
            <person name="Kyrpides N.C."/>
            <person name="Klenk H.P."/>
            <person name="Land M."/>
        </authorList>
    </citation>
    <scope>NUCLEOTIDE SEQUENCE [LARGE SCALE GENOMIC DNA]</scope>
    <source>
        <strain evidence="7">DSM 14977 / NBRC 100410 / VKM B-2274 / 506</strain>
    </source>
</reference>
<dbReference type="STRING" id="670487.Ocepr_0156"/>
<dbReference type="InterPro" id="IPR017853">
    <property type="entry name" value="GH"/>
</dbReference>
<dbReference type="CAZy" id="GH39">
    <property type="family name" value="Glycoside Hydrolase Family 39"/>
</dbReference>